<feature type="domain" description="Thiolase-like protein type 1 additional C-terminal" evidence="4">
    <location>
        <begin position="420"/>
        <end position="529"/>
    </location>
</feature>
<dbReference type="PANTHER" id="PTHR18919">
    <property type="entry name" value="ACETYL-COA C-ACYLTRANSFERASE"/>
    <property type="match status" value="1"/>
</dbReference>
<evidence type="ECO:0000256" key="2">
    <source>
        <dbReference type="ARBA" id="ARBA00022679"/>
    </source>
</evidence>
<dbReference type="AlphaFoldDB" id="A0A0D2CHD6"/>
<dbReference type="Proteomes" id="UP000054342">
    <property type="component" value="Unassembled WGS sequence"/>
</dbReference>
<dbReference type="GO" id="GO:0016746">
    <property type="term" value="F:acyltransferase activity"/>
    <property type="evidence" value="ECO:0007669"/>
    <property type="project" value="UniProtKB-KW"/>
</dbReference>
<dbReference type="SUPFAM" id="SSF53901">
    <property type="entry name" value="Thiolase-like"/>
    <property type="match status" value="1"/>
</dbReference>
<dbReference type="STRING" id="348802.A0A0D2CHD6"/>
<evidence type="ECO:0000313" key="6">
    <source>
        <dbReference type="Proteomes" id="UP000054342"/>
    </source>
</evidence>
<dbReference type="InterPro" id="IPR040771">
    <property type="entry name" value="TLP1_add_C"/>
</dbReference>
<keyword evidence="2" id="KW-0808">Transferase</keyword>
<evidence type="ECO:0000259" key="4">
    <source>
        <dbReference type="Pfam" id="PF18313"/>
    </source>
</evidence>
<evidence type="ECO:0000256" key="3">
    <source>
        <dbReference type="ARBA" id="ARBA00023315"/>
    </source>
</evidence>
<proteinExistence type="inferred from homology"/>
<keyword evidence="3" id="KW-0012">Acyltransferase</keyword>
<dbReference type="PANTHER" id="PTHR18919:SF139">
    <property type="entry name" value="THIOLASE-LIKE PROTEIN TYPE 1 ADDITIONAL C-TERMINAL DOMAIN-CONTAINING PROTEIN"/>
    <property type="match status" value="1"/>
</dbReference>
<dbReference type="RefSeq" id="XP_013309856.1">
    <property type="nucleotide sequence ID" value="XM_013454402.1"/>
</dbReference>
<comment type="similarity">
    <text evidence="1">Belongs to the thiolase-like superfamily. Thiolase family.</text>
</comment>
<dbReference type="Gene3D" id="2.40.50.840">
    <property type="match status" value="1"/>
</dbReference>
<organism evidence="5 6">
    <name type="scientific">Exophiala xenobiotica</name>
    <dbReference type="NCBI Taxonomy" id="348802"/>
    <lineage>
        <taxon>Eukaryota</taxon>
        <taxon>Fungi</taxon>
        <taxon>Dikarya</taxon>
        <taxon>Ascomycota</taxon>
        <taxon>Pezizomycotina</taxon>
        <taxon>Eurotiomycetes</taxon>
        <taxon>Chaetothyriomycetidae</taxon>
        <taxon>Chaetothyriales</taxon>
        <taxon>Herpotrichiellaceae</taxon>
        <taxon>Exophiala</taxon>
    </lineage>
</organism>
<dbReference type="Gene3D" id="3.40.47.10">
    <property type="match status" value="1"/>
</dbReference>
<accession>A0A0D2CHD6</accession>
<reference evidence="5 6" key="1">
    <citation type="submission" date="2015-01" db="EMBL/GenBank/DDBJ databases">
        <title>The Genome Sequence of Exophiala xenobiotica CBS118157.</title>
        <authorList>
            <consortium name="The Broad Institute Genomics Platform"/>
            <person name="Cuomo C."/>
            <person name="de Hoog S."/>
            <person name="Gorbushina A."/>
            <person name="Stielow B."/>
            <person name="Teixiera M."/>
            <person name="Abouelleil A."/>
            <person name="Chapman S.B."/>
            <person name="Priest M."/>
            <person name="Young S.K."/>
            <person name="Wortman J."/>
            <person name="Nusbaum C."/>
            <person name="Birren B."/>
        </authorList>
    </citation>
    <scope>NUCLEOTIDE SEQUENCE [LARGE SCALE GENOMIC DNA]</scope>
    <source>
        <strain evidence="5 6">CBS 118157</strain>
    </source>
</reference>
<dbReference type="InterPro" id="IPR016039">
    <property type="entry name" value="Thiolase-like"/>
</dbReference>
<protein>
    <recommendedName>
        <fullName evidence="4">Thiolase-like protein type 1 additional C-terminal domain-containing protein</fullName>
    </recommendedName>
</protein>
<dbReference type="EMBL" id="KN847323">
    <property type="protein sequence ID" value="KIW49272.1"/>
    <property type="molecule type" value="Genomic_DNA"/>
</dbReference>
<gene>
    <name evidence="5" type="ORF">PV05_10966</name>
</gene>
<name>A0A0D2CHD6_9EURO</name>
<evidence type="ECO:0000256" key="1">
    <source>
        <dbReference type="ARBA" id="ARBA00010982"/>
    </source>
</evidence>
<sequence>MAEIPIIVGVGDIVNRSTSIESAFEPLQLITESIAKALEDTGLDGEKQKLFQAAIDSLDVVKTWTWPYDDLPGDIARKLGVNPRHKLYTDHGGNKPAKLLDEAARRISKGQTKVAILTGGEALASLTACAAAKQLPPPSWTQTKENLTQVFKATGRDRGTHLGQVQGITDPIQIYPLYENGFRAHRGQTLSDNTDESAQLYADFAKVAEKQVYAWNYGKPTKTKEEIATVTKRNRMICLPYPLLMNAFNTVNLAAACILTSTIYAEQLGIPKTKWIYALGGAGTQDADNFWERPNYYSSPAIERSLDAGLQVSGLDKEEIDLYDFYSCFPIVPKLAATHLNLPINGGPKPLTLLGGLTSFGGAGNNYSMHAITEMTRQLRQGKGRNGLILANGGWVTYQHVICLSTMRRRGGAAYPDKAPLPDRLTDVPVPPVDVKVEGEQDAVIETYTVEFNRDNTPREAYIVGRLKYSSTSPSTSPSKMGHRFVATVTATANENENENEGDKETLMQLSSTTEEQIGKVGRVWNDGKRNRFTFKSFSGLGRKKLPASPGTKL</sequence>
<keyword evidence="6" id="KW-1185">Reference proteome</keyword>
<evidence type="ECO:0000313" key="5">
    <source>
        <dbReference type="EMBL" id="KIW49272.1"/>
    </source>
</evidence>
<dbReference type="HOGENOM" id="CLU_026848_0_0_1"/>
<dbReference type="GeneID" id="25332874"/>
<dbReference type="Pfam" id="PF18313">
    <property type="entry name" value="TLP1_add_C"/>
    <property type="match status" value="1"/>
</dbReference>
<dbReference type="OrthoDB" id="435240at2759"/>